<protein>
    <submittedName>
        <fullName evidence="1">Uncharacterized protein</fullName>
    </submittedName>
</protein>
<sequence>MSEFDAQTQLNMDIVLEEICRELPHGGDHETRRHVAKRLVEAARSGRTTLDNLYMVARRALWEMR</sequence>
<dbReference type="EMBL" id="LBJQ01000005">
    <property type="protein sequence ID" value="RXH38439.1"/>
    <property type="molecule type" value="Genomic_DNA"/>
</dbReference>
<evidence type="ECO:0000313" key="1">
    <source>
        <dbReference type="EMBL" id="RXH38439.1"/>
    </source>
</evidence>
<keyword evidence="2" id="KW-1185">Reference proteome</keyword>
<gene>
    <name evidence="1" type="ORF">XH99_01490</name>
</gene>
<accession>A0A4Q0SJG3</accession>
<dbReference type="Proteomes" id="UP000289546">
    <property type="component" value="Unassembled WGS sequence"/>
</dbReference>
<reference evidence="1 2" key="1">
    <citation type="submission" date="2015-04" db="EMBL/GenBank/DDBJ databases">
        <title>Comparative genomics of rhizobia nodulating Arachis hypogaea in China.</title>
        <authorList>
            <person name="Li Y."/>
        </authorList>
    </citation>
    <scope>NUCLEOTIDE SEQUENCE [LARGE SCALE GENOMIC DNA]</scope>
    <source>
        <strain evidence="1 2">CCBAU 51757</strain>
    </source>
</reference>
<evidence type="ECO:0000313" key="2">
    <source>
        <dbReference type="Proteomes" id="UP000289546"/>
    </source>
</evidence>
<name>A0A4Q0SJG3_9BRAD</name>
<dbReference type="OrthoDB" id="8254079at2"/>
<proteinExistence type="predicted"/>
<organism evidence="1 2">
    <name type="scientific">Bradyrhizobium nanningense</name>
    <dbReference type="NCBI Taxonomy" id="1325118"/>
    <lineage>
        <taxon>Bacteria</taxon>
        <taxon>Pseudomonadati</taxon>
        <taxon>Pseudomonadota</taxon>
        <taxon>Alphaproteobacteria</taxon>
        <taxon>Hyphomicrobiales</taxon>
        <taxon>Nitrobacteraceae</taxon>
        <taxon>Bradyrhizobium</taxon>
    </lineage>
</organism>
<comment type="caution">
    <text evidence="1">The sequence shown here is derived from an EMBL/GenBank/DDBJ whole genome shotgun (WGS) entry which is preliminary data.</text>
</comment>
<dbReference type="AlphaFoldDB" id="A0A4Q0SJG3"/>